<reference evidence="1 2" key="2">
    <citation type="submission" date="2018-11" db="EMBL/GenBank/DDBJ databases">
        <authorList>
            <consortium name="Pathogen Informatics"/>
        </authorList>
    </citation>
    <scope>NUCLEOTIDE SEQUENCE [LARGE SCALE GENOMIC DNA]</scope>
    <source>
        <strain evidence="1 2">MHpl1</strain>
    </source>
</reference>
<evidence type="ECO:0000313" key="3">
    <source>
        <dbReference type="WBParaSite" id="HPLM_0001353001-mRNA-1"/>
    </source>
</evidence>
<organism evidence="3">
    <name type="scientific">Haemonchus placei</name>
    <name type="common">Barber's pole worm</name>
    <dbReference type="NCBI Taxonomy" id="6290"/>
    <lineage>
        <taxon>Eukaryota</taxon>
        <taxon>Metazoa</taxon>
        <taxon>Ecdysozoa</taxon>
        <taxon>Nematoda</taxon>
        <taxon>Chromadorea</taxon>
        <taxon>Rhabditida</taxon>
        <taxon>Rhabditina</taxon>
        <taxon>Rhabditomorpha</taxon>
        <taxon>Strongyloidea</taxon>
        <taxon>Trichostrongylidae</taxon>
        <taxon>Haemonchus</taxon>
    </lineage>
</organism>
<evidence type="ECO:0000313" key="1">
    <source>
        <dbReference type="EMBL" id="VDO49543.1"/>
    </source>
</evidence>
<sequence>MDLEKLHKEDHTFFKVIVDDFNTNIGPTRTAEELHKETHVGVVPKNYTGSDHRLLHTGFRFSVRGERELNSENEAPRLWPNGITSLHWRVCGKIPSAITSMKSTTGSLNIFTIAPGELRVSKMSRNVSLEDS</sequence>
<name>A0A0N4WQ46_HAEPC</name>
<protein>
    <submittedName>
        <fullName evidence="3">Reverse transcriptase domain-containing protein</fullName>
    </submittedName>
</protein>
<dbReference type="STRING" id="6290.A0A0N4WQ46"/>
<reference evidence="3" key="1">
    <citation type="submission" date="2017-02" db="UniProtKB">
        <authorList>
            <consortium name="WormBaseParasite"/>
        </authorList>
    </citation>
    <scope>IDENTIFICATION</scope>
</reference>
<dbReference type="EMBL" id="UZAF01018243">
    <property type="protein sequence ID" value="VDO49543.1"/>
    <property type="molecule type" value="Genomic_DNA"/>
</dbReference>
<proteinExistence type="predicted"/>
<dbReference type="OMA" id="LHERVCG"/>
<dbReference type="AlphaFoldDB" id="A0A0N4WQ46"/>
<accession>A0A0N4WQ46</accession>
<gene>
    <name evidence="1" type="ORF">HPLM_LOCUS13523</name>
</gene>
<dbReference type="WBParaSite" id="HPLM_0001353001-mRNA-1">
    <property type="protein sequence ID" value="HPLM_0001353001-mRNA-1"/>
    <property type="gene ID" value="HPLM_0001353001"/>
</dbReference>
<dbReference type="Proteomes" id="UP000268014">
    <property type="component" value="Unassembled WGS sequence"/>
</dbReference>
<evidence type="ECO:0000313" key="2">
    <source>
        <dbReference type="Proteomes" id="UP000268014"/>
    </source>
</evidence>
<keyword evidence="2" id="KW-1185">Reference proteome</keyword>